<evidence type="ECO:0000256" key="1">
    <source>
        <dbReference type="ARBA" id="ARBA00022475"/>
    </source>
</evidence>
<dbReference type="InterPro" id="IPR006059">
    <property type="entry name" value="SBP"/>
</dbReference>
<keyword evidence="3" id="KW-0472">Membrane</keyword>
<dbReference type="InterPro" id="IPR050490">
    <property type="entry name" value="Bact_solute-bd_prot1"/>
</dbReference>
<dbReference type="PROSITE" id="PS51257">
    <property type="entry name" value="PROKAR_LIPOPROTEIN"/>
    <property type="match status" value="1"/>
</dbReference>
<dbReference type="AlphaFoldDB" id="A0A1V8PPM2"/>
<evidence type="ECO:0000256" key="6">
    <source>
        <dbReference type="SAM" id="SignalP"/>
    </source>
</evidence>
<dbReference type="PANTHER" id="PTHR43649:SF33">
    <property type="entry name" value="POLYGALACTURONAN_RHAMNOGALACTURONAN-BINDING PROTEIN YTCQ"/>
    <property type="match status" value="1"/>
</dbReference>
<sequence>MNTNAKRTVMRLVAGVAAVATLMGTAACGSSNSSSSDDNTLTVSYWDDEMQPIKDFIKANPDIKVKQIRVPGDDYNTKLNQMIVGGTAPDVMLTQEADYVRFAKNGVTMKLDDKLKDLGIDKSDFQPAVTDIANQVDGYYGFPQGFATEIMYYNKDMFDAAGVAYPTDDWTWDDYTAAAEKLTKADGSQYGSDSPTFNGV</sequence>
<evidence type="ECO:0000256" key="4">
    <source>
        <dbReference type="ARBA" id="ARBA00023139"/>
    </source>
</evidence>
<keyword evidence="4" id="KW-0564">Palmitate</keyword>
<feature type="signal peptide" evidence="6">
    <location>
        <begin position="1"/>
        <end position="26"/>
    </location>
</feature>
<comment type="caution">
    <text evidence="7">The sequence shown here is derived from an EMBL/GenBank/DDBJ whole genome shotgun (WGS) entry which is preliminary data.</text>
</comment>
<dbReference type="SUPFAM" id="SSF53850">
    <property type="entry name" value="Periplasmic binding protein-like II"/>
    <property type="match status" value="1"/>
</dbReference>
<reference evidence="7 8" key="1">
    <citation type="submission" date="2017-03" db="EMBL/GenBank/DDBJ databases">
        <title>Maternal inheritance of bifidobacteria.</title>
        <authorList>
            <person name="Lugli G.A."/>
            <person name="Duranti S."/>
            <person name="Milani C."/>
            <person name="Mancabelli L."/>
        </authorList>
    </citation>
    <scope>NUCLEOTIDE SEQUENCE [LARGE SCALE GENOMIC DNA]</scope>
    <source>
        <strain evidence="7 8">1899B</strain>
    </source>
</reference>
<name>A0A1V8PPM2_9BIFI</name>
<dbReference type="EMBL" id="NAQA01000003">
    <property type="protein sequence ID" value="OQM50584.1"/>
    <property type="molecule type" value="Genomic_DNA"/>
</dbReference>
<accession>A0A1V8PPM2</accession>
<keyword evidence="5" id="KW-0449">Lipoprotein</keyword>
<feature type="chain" id="PRO_5038369624" evidence="6">
    <location>
        <begin position="27"/>
        <end position="200"/>
    </location>
</feature>
<evidence type="ECO:0000256" key="5">
    <source>
        <dbReference type="ARBA" id="ARBA00023288"/>
    </source>
</evidence>
<dbReference type="Pfam" id="PF01547">
    <property type="entry name" value="SBP_bac_1"/>
    <property type="match status" value="1"/>
</dbReference>
<keyword evidence="1" id="KW-1003">Cell membrane</keyword>
<evidence type="ECO:0000313" key="8">
    <source>
        <dbReference type="Proteomes" id="UP000192666"/>
    </source>
</evidence>
<dbReference type="PANTHER" id="PTHR43649">
    <property type="entry name" value="ARABINOSE-BINDING PROTEIN-RELATED"/>
    <property type="match status" value="1"/>
</dbReference>
<dbReference type="Gene3D" id="3.40.190.10">
    <property type="entry name" value="Periplasmic binding protein-like II"/>
    <property type="match status" value="1"/>
</dbReference>
<proteinExistence type="predicted"/>
<dbReference type="Proteomes" id="UP000192666">
    <property type="component" value="Unassembled WGS sequence"/>
</dbReference>
<protein>
    <submittedName>
        <fullName evidence="7">ABC transporter substrate-binding protein</fullName>
    </submittedName>
</protein>
<keyword evidence="2 6" id="KW-0732">Signal</keyword>
<gene>
    <name evidence="7" type="ORF">B5782_0531</name>
</gene>
<evidence type="ECO:0000256" key="2">
    <source>
        <dbReference type="ARBA" id="ARBA00022729"/>
    </source>
</evidence>
<evidence type="ECO:0000313" key="7">
    <source>
        <dbReference type="EMBL" id="OQM50584.1"/>
    </source>
</evidence>
<evidence type="ECO:0000256" key="3">
    <source>
        <dbReference type="ARBA" id="ARBA00023136"/>
    </source>
</evidence>
<organism evidence="7 8">
    <name type="scientific">Bifidobacterium catenulatum</name>
    <dbReference type="NCBI Taxonomy" id="1686"/>
    <lineage>
        <taxon>Bacteria</taxon>
        <taxon>Bacillati</taxon>
        <taxon>Actinomycetota</taxon>
        <taxon>Actinomycetes</taxon>
        <taxon>Bifidobacteriales</taxon>
        <taxon>Bifidobacteriaceae</taxon>
        <taxon>Bifidobacterium</taxon>
    </lineage>
</organism>